<proteinExistence type="predicted"/>
<accession>A0ABV6XIJ9</accession>
<dbReference type="RefSeq" id="WP_380563580.1">
    <property type="nucleotide sequence ID" value="NZ_JBEUKS010000002.1"/>
</dbReference>
<evidence type="ECO:0000256" key="1">
    <source>
        <dbReference type="SAM" id="MobiDB-lite"/>
    </source>
</evidence>
<feature type="region of interest" description="Disordered" evidence="1">
    <location>
        <begin position="79"/>
        <end position="101"/>
    </location>
</feature>
<evidence type="ECO:0000313" key="3">
    <source>
        <dbReference type="Proteomes" id="UP001592581"/>
    </source>
</evidence>
<dbReference type="Proteomes" id="UP001592581">
    <property type="component" value="Unassembled WGS sequence"/>
</dbReference>
<comment type="caution">
    <text evidence="2">The sequence shown here is derived from an EMBL/GenBank/DDBJ whole genome shotgun (WGS) entry which is preliminary data.</text>
</comment>
<sequence length="101" mass="11320">MAPSPTVYICRHATSGTTAHGYDPLIHLLLVRAGFQREEYFGQRYYRLPYDLGTERENAMATDAARMIRAAHYEVDLAPDLDQDTAAERRTAAPGPCPMHP</sequence>
<keyword evidence="3" id="KW-1185">Reference proteome</keyword>
<dbReference type="EMBL" id="JBEUKS010000002">
    <property type="protein sequence ID" value="MFC1437987.1"/>
    <property type="molecule type" value="Genomic_DNA"/>
</dbReference>
<reference evidence="2 3" key="1">
    <citation type="submission" date="2024-06" db="EMBL/GenBank/DDBJ databases">
        <authorList>
            <person name="Lee S.D."/>
        </authorList>
    </citation>
    <scope>NUCLEOTIDE SEQUENCE [LARGE SCALE GENOMIC DNA]</scope>
    <source>
        <strain evidence="2 3">N1-10</strain>
    </source>
</reference>
<evidence type="ECO:0000313" key="2">
    <source>
        <dbReference type="EMBL" id="MFC1437987.1"/>
    </source>
</evidence>
<gene>
    <name evidence="2" type="ORF">ABUW04_06920</name>
</gene>
<name>A0ABV6XIJ9_9ACTN</name>
<protein>
    <submittedName>
        <fullName evidence="2">Uncharacterized protein</fullName>
    </submittedName>
</protein>
<organism evidence="2 3">
    <name type="scientific">Streptacidiphilus jeojiensis</name>
    <dbReference type="NCBI Taxonomy" id="3229225"/>
    <lineage>
        <taxon>Bacteria</taxon>
        <taxon>Bacillati</taxon>
        <taxon>Actinomycetota</taxon>
        <taxon>Actinomycetes</taxon>
        <taxon>Kitasatosporales</taxon>
        <taxon>Streptomycetaceae</taxon>
        <taxon>Streptacidiphilus</taxon>
    </lineage>
</organism>